<name>A0A086Y8W1_9RHOB</name>
<reference evidence="4 5" key="1">
    <citation type="submission" date="2014-03" db="EMBL/GenBank/DDBJ databases">
        <title>Genome of Paenirhodobacter enshiensis DW2-9.</title>
        <authorList>
            <person name="Wang D."/>
            <person name="Wang G."/>
        </authorList>
    </citation>
    <scope>NUCLEOTIDE SEQUENCE [LARGE SCALE GENOMIC DNA]</scope>
    <source>
        <strain evidence="4 5">DW2-9</strain>
    </source>
</reference>
<sequence length="160" mass="17801">MPMTFRRSLPLVVAACLMLAACGADPRASSKSMPDKMPLFPGESHQVRTLINKYADHYQVPRTLVHKVVQRESGYNPVAKNGRYMGLMQIDPRTANTMGFSGSPQQLLDAETNLKYAIKYLRGAWLVADGSESKAIGWYANGYYYEAKKRGVLGQLPARD</sequence>
<protein>
    <recommendedName>
        <fullName evidence="3">Transglycosylase SLT domain-containing protein</fullName>
    </recommendedName>
</protein>
<dbReference type="Proteomes" id="UP000028824">
    <property type="component" value="Unassembled WGS sequence"/>
</dbReference>
<gene>
    <name evidence="4" type="ORF">CG50_03080</name>
</gene>
<keyword evidence="2" id="KW-0732">Signal</keyword>
<evidence type="ECO:0000259" key="3">
    <source>
        <dbReference type="Pfam" id="PF01464"/>
    </source>
</evidence>
<dbReference type="EMBL" id="JFZB01000001">
    <property type="protein sequence ID" value="KFI30711.1"/>
    <property type="molecule type" value="Genomic_DNA"/>
</dbReference>
<organism evidence="4 5">
    <name type="scientific">Paenirhodobacter enshiensis</name>
    <dbReference type="NCBI Taxonomy" id="1105367"/>
    <lineage>
        <taxon>Bacteria</taxon>
        <taxon>Pseudomonadati</taxon>
        <taxon>Pseudomonadota</taxon>
        <taxon>Alphaproteobacteria</taxon>
        <taxon>Rhodobacterales</taxon>
        <taxon>Rhodobacter group</taxon>
        <taxon>Paenirhodobacter</taxon>
    </lineage>
</organism>
<dbReference type="InterPro" id="IPR008258">
    <property type="entry name" value="Transglycosylase_SLT_dom_1"/>
</dbReference>
<proteinExistence type="inferred from homology"/>
<dbReference type="eggNOG" id="COG0741">
    <property type="taxonomic scope" value="Bacteria"/>
</dbReference>
<evidence type="ECO:0000256" key="2">
    <source>
        <dbReference type="SAM" id="SignalP"/>
    </source>
</evidence>
<feature type="domain" description="Transglycosylase SLT" evidence="3">
    <location>
        <begin position="50"/>
        <end position="143"/>
    </location>
</feature>
<comment type="caution">
    <text evidence="4">The sequence shown here is derived from an EMBL/GenBank/DDBJ whole genome shotgun (WGS) entry which is preliminary data.</text>
</comment>
<evidence type="ECO:0000313" key="4">
    <source>
        <dbReference type="EMBL" id="KFI30711.1"/>
    </source>
</evidence>
<dbReference type="InterPro" id="IPR023346">
    <property type="entry name" value="Lysozyme-like_dom_sf"/>
</dbReference>
<feature type="signal peptide" evidence="2">
    <location>
        <begin position="1"/>
        <end position="23"/>
    </location>
</feature>
<dbReference type="PROSITE" id="PS51257">
    <property type="entry name" value="PROKAR_LIPOPROTEIN"/>
    <property type="match status" value="1"/>
</dbReference>
<evidence type="ECO:0000256" key="1">
    <source>
        <dbReference type="ARBA" id="ARBA00009387"/>
    </source>
</evidence>
<comment type="similarity">
    <text evidence="1">Belongs to the virb1 family.</text>
</comment>
<evidence type="ECO:0000313" key="5">
    <source>
        <dbReference type="Proteomes" id="UP000028824"/>
    </source>
</evidence>
<dbReference type="SUPFAM" id="SSF53955">
    <property type="entry name" value="Lysozyme-like"/>
    <property type="match status" value="1"/>
</dbReference>
<dbReference type="STRING" id="1105367.CG50_03080"/>
<feature type="chain" id="PRO_5001817549" description="Transglycosylase SLT domain-containing protein" evidence="2">
    <location>
        <begin position="24"/>
        <end position="160"/>
    </location>
</feature>
<accession>A0A086Y8W1</accession>
<dbReference type="Gene3D" id="1.10.530.10">
    <property type="match status" value="1"/>
</dbReference>
<keyword evidence="5" id="KW-1185">Reference proteome</keyword>
<dbReference type="Pfam" id="PF01464">
    <property type="entry name" value="SLT"/>
    <property type="match status" value="1"/>
</dbReference>
<dbReference type="AlphaFoldDB" id="A0A086Y8W1"/>